<evidence type="ECO:0000256" key="4">
    <source>
        <dbReference type="ARBA" id="ARBA00023004"/>
    </source>
</evidence>
<evidence type="ECO:0000256" key="6">
    <source>
        <dbReference type="RuleBase" id="RU000461"/>
    </source>
</evidence>
<proteinExistence type="inferred from homology"/>
<keyword evidence="4 5" id="KW-0408">Iron</keyword>
<dbReference type="InterPro" id="IPR050121">
    <property type="entry name" value="Cytochrome_P450_monoxygenase"/>
</dbReference>
<evidence type="ECO:0000256" key="3">
    <source>
        <dbReference type="ARBA" id="ARBA00022723"/>
    </source>
</evidence>
<evidence type="ECO:0000313" key="8">
    <source>
        <dbReference type="Proteomes" id="UP000242146"/>
    </source>
</evidence>
<organism evidence="7 8">
    <name type="scientific">Hesseltinella vesiculosa</name>
    <dbReference type="NCBI Taxonomy" id="101127"/>
    <lineage>
        <taxon>Eukaryota</taxon>
        <taxon>Fungi</taxon>
        <taxon>Fungi incertae sedis</taxon>
        <taxon>Mucoromycota</taxon>
        <taxon>Mucoromycotina</taxon>
        <taxon>Mucoromycetes</taxon>
        <taxon>Mucorales</taxon>
        <taxon>Cunninghamellaceae</taxon>
        <taxon>Hesseltinella</taxon>
    </lineage>
</organism>
<dbReference type="EMBL" id="MCGT01000005">
    <property type="protein sequence ID" value="ORX59605.1"/>
    <property type="molecule type" value="Genomic_DNA"/>
</dbReference>
<dbReference type="InterPro" id="IPR017972">
    <property type="entry name" value="Cyt_P450_CS"/>
</dbReference>
<dbReference type="PRINTS" id="PR00385">
    <property type="entry name" value="P450"/>
</dbReference>
<dbReference type="PANTHER" id="PTHR24305:SF166">
    <property type="entry name" value="CYTOCHROME P450 12A4, MITOCHONDRIAL-RELATED"/>
    <property type="match status" value="1"/>
</dbReference>
<dbReference type="PANTHER" id="PTHR24305">
    <property type="entry name" value="CYTOCHROME P450"/>
    <property type="match status" value="1"/>
</dbReference>
<keyword evidence="5 6" id="KW-0349">Heme</keyword>
<dbReference type="GO" id="GO:0016705">
    <property type="term" value="F:oxidoreductase activity, acting on paired donors, with incorporation or reduction of molecular oxygen"/>
    <property type="evidence" value="ECO:0007669"/>
    <property type="project" value="InterPro"/>
</dbReference>
<feature type="binding site" description="axial binding residue" evidence="5">
    <location>
        <position position="443"/>
    </location>
    <ligand>
        <name>heme</name>
        <dbReference type="ChEBI" id="CHEBI:30413"/>
    </ligand>
    <ligandPart>
        <name>Fe</name>
        <dbReference type="ChEBI" id="CHEBI:18248"/>
    </ligandPart>
</feature>
<comment type="cofactor">
    <cofactor evidence="1 5">
        <name>heme</name>
        <dbReference type="ChEBI" id="CHEBI:30413"/>
    </cofactor>
</comment>
<dbReference type="GO" id="GO:0004497">
    <property type="term" value="F:monooxygenase activity"/>
    <property type="evidence" value="ECO:0007669"/>
    <property type="project" value="UniProtKB-KW"/>
</dbReference>
<dbReference type="InterPro" id="IPR001128">
    <property type="entry name" value="Cyt_P450"/>
</dbReference>
<dbReference type="AlphaFoldDB" id="A0A1X2GRA1"/>
<dbReference type="GO" id="GO:0005506">
    <property type="term" value="F:iron ion binding"/>
    <property type="evidence" value="ECO:0007669"/>
    <property type="project" value="InterPro"/>
</dbReference>
<dbReference type="SUPFAM" id="SSF48264">
    <property type="entry name" value="Cytochrome P450"/>
    <property type="match status" value="1"/>
</dbReference>
<evidence type="ECO:0000313" key="7">
    <source>
        <dbReference type="EMBL" id="ORX59605.1"/>
    </source>
</evidence>
<reference evidence="7 8" key="1">
    <citation type="submission" date="2016-07" db="EMBL/GenBank/DDBJ databases">
        <title>Pervasive Adenine N6-methylation of Active Genes in Fungi.</title>
        <authorList>
            <consortium name="DOE Joint Genome Institute"/>
            <person name="Mondo S.J."/>
            <person name="Dannebaum R.O."/>
            <person name="Kuo R.C."/>
            <person name="Labutti K."/>
            <person name="Haridas S."/>
            <person name="Kuo A."/>
            <person name="Salamov A."/>
            <person name="Ahrendt S.R."/>
            <person name="Lipzen A."/>
            <person name="Sullivan W."/>
            <person name="Andreopoulos W.B."/>
            <person name="Clum A."/>
            <person name="Lindquist E."/>
            <person name="Daum C."/>
            <person name="Ramamoorthy G.K."/>
            <person name="Gryganskyi A."/>
            <person name="Culley D."/>
            <person name="Magnuson J.K."/>
            <person name="James T.Y."/>
            <person name="O'Malley M.A."/>
            <person name="Stajich J.E."/>
            <person name="Spatafora J.W."/>
            <person name="Visel A."/>
            <person name="Grigoriev I.V."/>
        </authorList>
    </citation>
    <scope>NUCLEOTIDE SEQUENCE [LARGE SCALE GENOMIC DNA]</scope>
    <source>
        <strain evidence="7 8">NRRL 3301</strain>
    </source>
</reference>
<dbReference type="OrthoDB" id="1470350at2759"/>
<sequence length="501" mass="56666">MAIALTCANVCYRKVRAIVYPPEHLRQLPHVSFFTFFKALLSNITVDQFSSEVIVPITLQSNGAHVTPTIAHWSVHLTDPVAIKQLLVKGDMFPKSTINQGFPGTLIYRYIGGDNIVMLSGEPWVRHRKIANRAFKGSLPLALFGELTQNMFAAMDGLDNSRIDVLDLFERLTLDTIGRSGFDFDFHALDQRDNEWVERYNAIKVGILDPFFLIFSVFDTTLLNWFPKRRAVHQKLTEFLGMLDAIIEQRRTELEKGTNTAIKDEDKDLLTLMIESERTEGAGLSNEELRRNLCIFFLAGHDTTAFTLTAIIYELAHNPSLQERARQEVIDVLGDAPEDVIPTAQDTKRMPFLNAIMKETMRLHNPVLNTTVREVMEDVQLGNVSLPKGTLVSADILGVHRNPKCWNNPTKFDPERFMPGGENERQSGSGLAWIPFSHGGRICVGMNFSIAEQRTVLAMLLRKYTWSLPQDTVHKEGLVTHGVAFGIITTDDLYAQFEKRY</sequence>
<dbReference type="GO" id="GO:0020037">
    <property type="term" value="F:heme binding"/>
    <property type="evidence" value="ECO:0007669"/>
    <property type="project" value="InterPro"/>
</dbReference>
<dbReference type="InterPro" id="IPR036396">
    <property type="entry name" value="Cyt_P450_sf"/>
</dbReference>
<evidence type="ECO:0000256" key="1">
    <source>
        <dbReference type="ARBA" id="ARBA00001971"/>
    </source>
</evidence>
<accession>A0A1X2GRA1</accession>
<dbReference type="Pfam" id="PF00067">
    <property type="entry name" value="p450"/>
    <property type="match status" value="1"/>
</dbReference>
<dbReference type="InterPro" id="IPR002401">
    <property type="entry name" value="Cyt_P450_E_grp-I"/>
</dbReference>
<gene>
    <name evidence="7" type="ORF">DM01DRAFT_1333074</name>
</gene>
<dbReference type="Proteomes" id="UP000242146">
    <property type="component" value="Unassembled WGS sequence"/>
</dbReference>
<name>A0A1X2GRA1_9FUNG</name>
<evidence type="ECO:0000256" key="5">
    <source>
        <dbReference type="PIRSR" id="PIRSR602401-1"/>
    </source>
</evidence>
<protein>
    <submittedName>
        <fullName evidence="7">Cytochrome P-450 cyp509A1</fullName>
    </submittedName>
</protein>
<keyword evidence="3 5" id="KW-0479">Metal-binding</keyword>
<comment type="similarity">
    <text evidence="2 6">Belongs to the cytochrome P450 family.</text>
</comment>
<keyword evidence="6" id="KW-0560">Oxidoreductase</keyword>
<dbReference type="Gene3D" id="1.10.630.10">
    <property type="entry name" value="Cytochrome P450"/>
    <property type="match status" value="1"/>
</dbReference>
<dbReference type="PRINTS" id="PR00463">
    <property type="entry name" value="EP450I"/>
</dbReference>
<dbReference type="STRING" id="101127.A0A1X2GRA1"/>
<comment type="caution">
    <text evidence="7">The sequence shown here is derived from an EMBL/GenBank/DDBJ whole genome shotgun (WGS) entry which is preliminary data.</text>
</comment>
<keyword evidence="6" id="KW-0503">Monooxygenase</keyword>
<keyword evidence="8" id="KW-1185">Reference proteome</keyword>
<dbReference type="PROSITE" id="PS00086">
    <property type="entry name" value="CYTOCHROME_P450"/>
    <property type="match status" value="1"/>
</dbReference>
<evidence type="ECO:0000256" key="2">
    <source>
        <dbReference type="ARBA" id="ARBA00010617"/>
    </source>
</evidence>